<dbReference type="AlphaFoldDB" id="A0A183NK30"/>
<accession>A0A183NK30</accession>
<keyword evidence="2" id="KW-1185">Reference proteome</keyword>
<proteinExistence type="predicted"/>
<evidence type="ECO:0000313" key="2">
    <source>
        <dbReference type="Proteomes" id="UP000269396"/>
    </source>
</evidence>
<evidence type="ECO:0000313" key="1">
    <source>
        <dbReference type="EMBL" id="VDO87287.1"/>
    </source>
</evidence>
<reference evidence="1 2" key="1">
    <citation type="submission" date="2018-11" db="EMBL/GenBank/DDBJ databases">
        <authorList>
            <consortium name="Pathogen Informatics"/>
        </authorList>
    </citation>
    <scope>NUCLEOTIDE SEQUENCE [LARGE SCALE GENOMIC DNA]</scope>
    <source>
        <strain>Denwood</strain>
        <strain evidence="2">Zambia</strain>
    </source>
</reference>
<organism evidence="1 2">
    <name type="scientific">Schistosoma mattheei</name>
    <dbReference type="NCBI Taxonomy" id="31246"/>
    <lineage>
        <taxon>Eukaryota</taxon>
        <taxon>Metazoa</taxon>
        <taxon>Spiralia</taxon>
        <taxon>Lophotrochozoa</taxon>
        <taxon>Platyhelminthes</taxon>
        <taxon>Trematoda</taxon>
        <taxon>Digenea</taxon>
        <taxon>Strigeidida</taxon>
        <taxon>Schistosomatoidea</taxon>
        <taxon>Schistosomatidae</taxon>
        <taxon>Schistosoma</taxon>
    </lineage>
</organism>
<name>A0A183NK30_9TREM</name>
<dbReference type="Proteomes" id="UP000269396">
    <property type="component" value="Unassembled WGS sequence"/>
</dbReference>
<dbReference type="EMBL" id="UZAL01003450">
    <property type="protein sequence ID" value="VDO87287.1"/>
    <property type="molecule type" value="Genomic_DNA"/>
</dbReference>
<gene>
    <name evidence="1" type="ORF">SMTD_LOCUS2466</name>
</gene>
<protein>
    <submittedName>
        <fullName evidence="1">Uncharacterized protein</fullName>
    </submittedName>
</protein>
<sequence>MNVMTSLLVSIFQRITVKQTMSLVIHSSK</sequence>